<sequence>MSSASQAKPHPLASRVPLHPPKGIPKLDPDQIRDPESARRTLDSYRPLFELRLPLSALVLPGKKLAKLTKDPRILAHVFSAQGYRHIQPHRSGDPNLRSLVLNIESSSAKREVVEGGDSGDLVLPSAISEVLKEDPEIRLEDHEVKIDYSSFSGDQILSTILPDRLQEKEGVPSGFTIVGHIAHLNLIEEWLPYRYVVGQVILEKNGTNIQTVVNKLDSIDTQFRFFKMELLAGKPDYQARVSESDCNFSFDFRTVYWNSRLHSEHARLVRTFRPYQVVSDVMAGVGPFALPACKKGVWVLANDLNPKSYESLLENARSNHVLMREEKGPQGDGGMLAFCEDGREFIRKSLVRAWECDFKGRPIGFGMGERGDERVREFGRKSMKQRQRERREAHKKKLEPQQQDLVEGQAPNQHASSPSEKEGKEEKERRHERRRMVDHFVMNLPASALEFLDAFRGCYLPLCEKYGKETVMREIERRQTLREEILRRGEEGPMNQEELDDSQEPYPMVHVHCFSKDAHRPGEDICRRANKALGIEPGSNLELVSEPILPPPSSTASRKSNGLRGSDELRIQLEKERSSTSAEGQEESQEGRRRWTEDLKVHFVRDVAPNKQMYCLSFRLNRQICFDEV</sequence>
<dbReference type="Proteomes" id="UP000245626">
    <property type="component" value="Unassembled WGS sequence"/>
</dbReference>
<organism evidence="1 2">
    <name type="scientific">Violaceomyces palustris</name>
    <dbReference type="NCBI Taxonomy" id="1673888"/>
    <lineage>
        <taxon>Eukaryota</taxon>
        <taxon>Fungi</taxon>
        <taxon>Dikarya</taxon>
        <taxon>Basidiomycota</taxon>
        <taxon>Ustilaginomycotina</taxon>
        <taxon>Ustilaginomycetes</taxon>
        <taxon>Violaceomycetales</taxon>
        <taxon>Violaceomycetaceae</taxon>
        <taxon>Violaceomyces</taxon>
    </lineage>
</organism>
<name>A0ACD0NSP0_9BASI</name>
<dbReference type="EMBL" id="KZ820138">
    <property type="protein sequence ID" value="PWN48814.1"/>
    <property type="molecule type" value="Genomic_DNA"/>
</dbReference>
<gene>
    <name evidence="1" type="ORF">IE53DRAFT_346873</name>
</gene>
<protein>
    <submittedName>
        <fullName evidence="1">Uncharacterized protein</fullName>
    </submittedName>
</protein>
<reference evidence="1 2" key="1">
    <citation type="journal article" date="2018" name="Mol. Biol. Evol.">
        <title>Broad Genomic Sampling Reveals a Smut Pathogenic Ancestry of the Fungal Clade Ustilaginomycotina.</title>
        <authorList>
            <person name="Kijpornyongpan T."/>
            <person name="Mondo S.J."/>
            <person name="Barry K."/>
            <person name="Sandor L."/>
            <person name="Lee J."/>
            <person name="Lipzen A."/>
            <person name="Pangilinan J."/>
            <person name="LaButti K."/>
            <person name="Hainaut M."/>
            <person name="Henrissat B."/>
            <person name="Grigoriev I.V."/>
            <person name="Spatafora J.W."/>
            <person name="Aime M.C."/>
        </authorList>
    </citation>
    <scope>NUCLEOTIDE SEQUENCE [LARGE SCALE GENOMIC DNA]</scope>
    <source>
        <strain evidence="1 2">SA 807</strain>
    </source>
</reference>
<keyword evidence="2" id="KW-1185">Reference proteome</keyword>
<accession>A0ACD0NSP0</accession>
<evidence type="ECO:0000313" key="1">
    <source>
        <dbReference type="EMBL" id="PWN48814.1"/>
    </source>
</evidence>
<evidence type="ECO:0000313" key="2">
    <source>
        <dbReference type="Proteomes" id="UP000245626"/>
    </source>
</evidence>
<proteinExistence type="predicted"/>